<comment type="caution">
    <text evidence="3">The sequence shown here is derived from an EMBL/GenBank/DDBJ whole genome shotgun (WGS) entry which is preliminary data.</text>
</comment>
<accession>A0A7J3ZJ98</accession>
<protein>
    <submittedName>
        <fullName evidence="3">CapA family protein</fullName>
    </submittedName>
</protein>
<dbReference type="PANTHER" id="PTHR33393">
    <property type="entry name" value="POLYGLUTAMINE SYNTHESIS ACCESSORY PROTEIN RV0574C-RELATED"/>
    <property type="match status" value="1"/>
</dbReference>
<comment type="similarity">
    <text evidence="1">Belongs to the CapA family.</text>
</comment>
<dbReference type="CDD" id="cd07381">
    <property type="entry name" value="MPP_CapA"/>
    <property type="match status" value="1"/>
</dbReference>
<dbReference type="Gene3D" id="3.60.21.10">
    <property type="match status" value="1"/>
</dbReference>
<dbReference type="InterPro" id="IPR052169">
    <property type="entry name" value="CW_Biosynth-Accessory"/>
</dbReference>
<dbReference type="InterPro" id="IPR029052">
    <property type="entry name" value="Metallo-depent_PP-like"/>
</dbReference>
<dbReference type="SMART" id="SM00854">
    <property type="entry name" value="PGA_cap"/>
    <property type="match status" value="1"/>
</dbReference>
<organism evidence="3">
    <name type="scientific">Fervidicoccus fontis</name>
    <dbReference type="NCBI Taxonomy" id="683846"/>
    <lineage>
        <taxon>Archaea</taxon>
        <taxon>Thermoproteota</taxon>
        <taxon>Thermoprotei</taxon>
        <taxon>Fervidicoccales</taxon>
        <taxon>Fervidicoccaceae</taxon>
        <taxon>Fervidicoccus</taxon>
    </lineage>
</organism>
<evidence type="ECO:0000313" key="3">
    <source>
        <dbReference type="EMBL" id="HHQ80201.1"/>
    </source>
</evidence>
<proteinExistence type="inferred from homology"/>
<evidence type="ECO:0000256" key="1">
    <source>
        <dbReference type="ARBA" id="ARBA00005662"/>
    </source>
</evidence>
<gene>
    <name evidence="3" type="ORF">ENM78_01880</name>
</gene>
<dbReference type="EMBL" id="DRZC01000027">
    <property type="protein sequence ID" value="HHQ80201.1"/>
    <property type="molecule type" value="Genomic_DNA"/>
</dbReference>
<dbReference type="SUPFAM" id="SSF56300">
    <property type="entry name" value="Metallo-dependent phosphatases"/>
    <property type="match status" value="1"/>
</dbReference>
<dbReference type="AlphaFoldDB" id="A0A7J3ZJ98"/>
<evidence type="ECO:0000259" key="2">
    <source>
        <dbReference type="SMART" id="SM00854"/>
    </source>
</evidence>
<reference evidence="3" key="1">
    <citation type="journal article" date="2020" name="mSystems">
        <title>Genome- and Community-Level Interaction Insights into Carbon Utilization and Element Cycling Functions of Hydrothermarchaeota in Hydrothermal Sediment.</title>
        <authorList>
            <person name="Zhou Z."/>
            <person name="Liu Y."/>
            <person name="Xu W."/>
            <person name="Pan J."/>
            <person name="Luo Z.H."/>
            <person name="Li M."/>
        </authorList>
    </citation>
    <scope>NUCLEOTIDE SEQUENCE [LARGE SCALE GENOMIC DNA]</scope>
    <source>
        <strain evidence="3">SpSt-1116</strain>
    </source>
</reference>
<dbReference type="Pfam" id="PF09587">
    <property type="entry name" value="PGA_cap"/>
    <property type="match status" value="1"/>
</dbReference>
<dbReference type="PANTHER" id="PTHR33393:SF13">
    <property type="entry name" value="PGA BIOSYNTHESIS PROTEIN CAPA"/>
    <property type="match status" value="1"/>
</dbReference>
<feature type="domain" description="Capsule synthesis protein CapA" evidence="2">
    <location>
        <begin position="2"/>
        <end position="263"/>
    </location>
</feature>
<dbReference type="InterPro" id="IPR019079">
    <property type="entry name" value="Capsule_synth_CapA"/>
</dbReference>
<sequence length="340" mass="37333">MKIVLLGDIYFTRKFSNELEEDLRRALKTGFAAGNLEAPLCDGGTLMEKYSNLRISTSLASELKELGVDAVSLANNHAMDYGVEGLESTLEHLSRLGIRWFGAGRSLDEALAPLEVDGSEGKVCLLGVTTVFVPQARATESRPGVAGIRLETTVTLNPKEILEEPGAPYIVGARLHDEDVKMLKKKLLDFRKMCDLLVAFVHWGVGALPYSAIVLNYVRELGRLLVDSGVDLVVGGHPHILLPIEKYRGRFIIYSLGNFVFTERTPLELSSVGGFVEFEFESPGSTPIKSLKLVPVCLDESGIPRRCRNAIQVPEVLLALSQSEKWGCRYSVEGDSILVE</sequence>
<name>A0A7J3ZJ98_9CREN</name>